<dbReference type="AlphaFoldDB" id="A0A1B8YGP5"/>
<dbReference type="InterPro" id="IPR007048">
    <property type="entry name" value="IraD/Gp25-like"/>
</dbReference>
<evidence type="ECO:0000313" key="2">
    <source>
        <dbReference type="EMBL" id="OCA54318.1"/>
    </source>
</evidence>
<dbReference type="Gene3D" id="3.10.450.40">
    <property type="match status" value="1"/>
</dbReference>
<dbReference type="PATRIC" id="fig|29488.15.peg.3043"/>
<dbReference type="SUPFAM" id="SSF160719">
    <property type="entry name" value="gpW/gp25-like"/>
    <property type="match status" value="1"/>
</dbReference>
<dbReference type="RefSeq" id="WP_065390817.1">
    <property type="nucleotide sequence ID" value="NZ_CAWMQN010000072.1"/>
</dbReference>
<comment type="caution">
    <text evidence="2">The sequence shown here is derived from an EMBL/GenBank/DDBJ whole genome shotgun (WGS) entry which is preliminary data.</text>
</comment>
<proteinExistence type="predicted"/>
<feature type="domain" description="IraD/Gp25-like" evidence="1">
    <location>
        <begin position="39"/>
        <end position="127"/>
    </location>
</feature>
<evidence type="ECO:0000259" key="1">
    <source>
        <dbReference type="Pfam" id="PF04965"/>
    </source>
</evidence>
<dbReference type="EMBL" id="LOIC01000072">
    <property type="protein sequence ID" value="OCA54318.1"/>
    <property type="molecule type" value="Genomic_DNA"/>
</dbReference>
<protein>
    <submittedName>
        <fullName evidence="2">Gene 25-like lysozyme</fullName>
    </submittedName>
</protein>
<organism evidence="2 3">
    <name type="scientific">Photorhabdus namnaonensis</name>
    <dbReference type="NCBI Taxonomy" id="1851568"/>
    <lineage>
        <taxon>Bacteria</taxon>
        <taxon>Pseudomonadati</taxon>
        <taxon>Pseudomonadota</taxon>
        <taxon>Gammaproteobacteria</taxon>
        <taxon>Enterobacterales</taxon>
        <taxon>Morganellaceae</taxon>
        <taxon>Photorhabdus</taxon>
    </lineage>
</organism>
<dbReference type="Proteomes" id="UP000092665">
    <property type="component" value="Unassembled WGS sequence"/>
</dbReference>
<name>A0A1B8YGP5_9GAMM</name>
<keyword evidence="3" id="KW-1185">Reference proteome</keyword>
<reference evidence="3" key="1">
    <citation type="submission" date="2015-11" db="EMBL/GenBank/DDBJ databases">
        <authorList>
            <person name="Tobias N.J."/>
            <person name="Mishra B."/>
            <person name="Gupta D.K."/>
            <person name="Thines M."/>
            <person name="Stinear T.P."/>
            <person name="Bode H.B."/>
        </authorList>
    </citation>
    <scope>NUCLEOTIDE SEQUENCE [LARGE SCALE GENOMIC DNA]</scope>
    <source>
        <strain evidence="3">PB45.5</strain>
    </source>
</reference>
<accession>A0A1B8YGP5</accession>
<sequence length="148" mass="16710">MTDNILADIYGRGWAFPPQFSIQENIPSGIPTGVTMAAGAENVRQSMKILFLTEPGERIMREDYGCGLNDHLFANINDELIAEIQTRIEERVLRYEPRANITEIQIIQRTDLPNTLHVQVTYALRGSDINQQLEGVLEVSEGRIQVNL</sequence>
<gene>
    <name evidence="2" type="ORF">Phpb_02762</name>
</gene>
<evidence type="ECO:0000313" key="3">
    <source>
        <dbReference type="Proteomes" id="UP000092665"/>
    </source>
</evidence>
<dbReference type="Pfam" id="PF04965">
    <property type="entry name" value="GPW_gp25"/>
    <property type="match status" value="1"/>
</dbReference>